<gene>
    <name evidence="1" type="ORF">V6N12_049035</name>
</gene>
<name>A0ABR2EJD9_9ROSI</name>
<dbReference type="EMBL" id="JBBPBM010000013">
    <property type="protein sequence ID" value="KAK8561980.1"/>
    <property type="molecule type" value="Genomic_DNA"/>
</dbReference>
<keyword evidence="2" id="KW-1185">Reference proteome</keyword>
<protein>
    <submittedName>
        <fullName evidence="1">Uncharacterized protein</fullName>
    </submittedName>
</protein>
<accession>A0ABR2EJD9</accession>
<reference evidence="1 2" key="1">
    <citation type="journal article" date="2024" name="G3 (Bethesda)">
        <title>Genome assembly of Hibiscus sabdariffa L. provides insights into metabolisms of medicinal natural products.</title>
        <authorList>
            <person name="Kim T."/>
        </authorList>
    </citation>
    <scope>NUCLEOTIDE SEQUENCE [LARGE SCALE GENOMIC DNA]</scope>
    <source>
        <strain evidence="1">TK-2024</strain>
        <tissue evidence="1">Old leaves</tissue>
    </source>
</reference>
<evidence type="ECO:0000313" key="2">
    <source>
        <dbReference type="Proteomes" id="UP001472677"/>
    </source>
</evidence>
<dbReference type="Proteomes" id="UP001472677">
    <property type="component" value="Unassembled WGS sequence"/>
</dbReference>
<comment type="caution">
    <text evidence="1">The sequence shown here is derived from an EMBL/GenBank/DDBJ whole genome shotgun (WGS) entry which is preliminary data.</text>
</comment>
<sequence>MTMKEESFSFDESSIALLEDDLIKSMDETHPFEEMLMTMGEDFQANPSVVLDQIRDVTDETFCDMKAQLSNVESMWNLEK</sequence>
<organism evidence="1 2">
    <name type="scientific">Hibiscus sabdariffa</name>
    <name type="common">roselle</name>
    <dbReference type="NCBI Taxonomy" id="183260"/>
    <lineage>
        <taxon>Eukaryota</taxon>
        <taxon>Viridiplantae</taxon>
        <taxon>Streptophyta</taxon>
        <taxon>Embryophyta</taxon>
        <taxon>Tracheophyta</taxon>
        <taxon>Spermatophyta</taxon>
        <taxon>Magnoliopsida</taxon>
        <taxon>eudicotyledons</taxon>
        <taxon>Gunneridae</taxon>
        <taxon>Pentapetalae</taxon>
        <taxon>rosids</taxon>
        <taxon>malvids</taxon>
        <taxon>Malvales</taxon>
        <taxon>Malvaceae</taxon>
        <taxon>Malvoideae</taxon>
        <taxon>Hibiscus</taxon>
    </lineage>
</organism>
<proteinExistence type="predicted"/>
<evidence type="ECO:0000313" key="1">
    <source>
        <dbReference type="EMBL" id="KAK8561980.1"/>
    </source>
</evidence>